<organism evidence="2">
    <name type="scientific">Siphoviridae sp. ctb1k4</name>
    <dbReference type="NCBI Taxonomy" id="2826391"/>
    <lineage>
        <taxon>Viruses</taxon>
        <taxon>Duplodnaviria</taxon>
        <taxon>Heunggongvirae</taxon>
        <taxon>Uroviricota</taxon>
        <taxon>Caudoviricetes</taxon>
    </lineage>
</organism>
<sequence length="906" mass="100021">MNPIQEDILMHYGVKRRSGRYPWGSGENPYQHGGDFLSRVEELQRLGKSEKEIAEEIGLSTTDLRMQIRVAKHERRALQADRAKSLREDGKTLDEIAEIMGFKNDSSVRALLNENTAQNKNKAQETAEILKKELDAKGALDVGAGVEYQLGVSSGVLQEALFILETEGYNRYGVGVPQVNDPKKRTITPVISKPDIDQKDVYQNLDLVKSVGEYHSTDGGTSWDKREYPASIDSSRVKIRYGDEGGTAKDGVIEIRRGVADLDLGNSHYAQVRILVDGTHYLKGMAMYSDDMPDGADIVFNTNKHSGTPKMDVMKKINSDPDNPFGAFIKAGGQSYYPDPDGKYTDPITGEKKSLSAINKLKEEGDWDKMSKNLSSQFLSKQPRQLIKKQLDLTYADAEDEFSEISKLTNPTVKRKLLLDFADECDSAAVHMKAAALPRQSTQVILPLTKMKETEIYAPNYRDGEQVALVRYPHGGTFEIPVLTVNNKNKSAISILGKNIQDAVGINPKVAERLSGADFDGDQVVVIPTGGRVKIQSTPRLKDLEGFDPKTEYSTEGKTGVRLLSKGAATQRQMGEISNLITDMTLKGAPEGEIARAVKHSMVVIDAAKHKLDYRQSEKDNGIAELKKSYQGYTDEEGRERGGASTLLSRRKQTVDVPERKGSPRIDKETGQLIYKESGRTYVDPKTGKTVRATTKVSRIEAVDDVHKLSSGTIPEELYADHANRMKALANRARKEYASTPTLKRSASAAKAYQPEVDRLMSALRVAQKNAPLEREAQRIANARVKAKVEENNITEKDEISKIRRAAINDAHIQTGASGKQTRITITDGEWNAIQAGAISDTTLTEILRYSDPKTVRERATPRATTQLSQARINRIKAMANSGSTNAEIAEALGISTSVVSKYLNS</sequence>
<dbReference type="Gene3D" id="1.10.10.60">
    <property type="entry name" value="Homeodomain-like"/>
    <property type="match status" value="1"/>
</dbReference>
<feature type="region of interest" description="Disordered" evidence="1">
    <location>
        <begin position="633"/>
        <end position="665"/>
    </location>
</feature>
<feature type="compositionally biased region" description="Basic and acidic residues" evidence="1">
    <location>
        <begin position="653"/>
        <end position="665"/>
    </location>
</feature>
<reference evidence="2" key="1">
    <citation type="journal article" date="2021" name="Proc. Natl. Acad. Sci. U.S.A.">
        <title>A Catalog of Tens of Thousands of Viruses from Human Metagenomes Reveals Hidden Associations with Chronic Diseases.</title>
        <authorList>
            <person name="Tisza M.J."/>
            <person name="Buck C.B."/>
        </authorList>
    </citation>
    <scope>NUCLEOTIDE SEQUENCE</scope>
    <source>
        <strain evidence="2">Ctb1k4</strain>
    </source>
</reference>
<accession>A0A8S5MUG4</accession>
<name>A0A8S5MUG4_9CAUD</name>
<proteinExistence type="predicted"/>
<protein>
    <submittedName>
        <fullName evidence="2">RNA dependent RNA polymerase</fullName>
    </submittedName>
</protein>
<dbReference type="EMBL" id="BK014987">
    <property type="protein sequence ID" value="DAD85746.1"/>
    <property type="molecule type" value="Genomic_DNA"/>
</dbReference>
<evidence type="ECO:0000313" key="2">
    <source>
        <dbReference type="EMBL" id="DAD85746.1"/>
    </source>
</evidence>
<evidence type="ECO:0000256" key="1">
    <source>
        <dbReference type="SAM" id="MobiDB-lite"/>
    </source>
</evidence>